<dbReference type="RefSeq" id="WP_034936574.1">
    <property type="nucleotide sequence ID" value="NZ_JFHN01000044.1"/>
</dbReference>
<evidence type="ECO:0000313" key="2">
    <source>
        <dbReference type="Proteomes" id="UP000019918"/>
    </source>
</evidence>
<dbReference type="Proteomes" id="UP000019918">
    <property type="component" value="Unassembled WGS sequence"/>
</dbReference>
<gene>
    <name evidence="1" type="ORF">BG55_09245</name>
</gene>
<dbReference type="AlphaFoldDB" id="A0A014PXY6"/>
<sequence length="91" mass="9702">MKNSDDEKLCDILIGEAVMELLAGDKAISWSSLLKKLQAMLEAGNSDPRIVMMAIEEVKAGMASRSTSGSISMEMESVIGMSANLSAPTKH</sequence>
<proteinExistence type="predicted"/>
<comment type="caution">
    <text evidence="1">The sequence shown here is derived from an EMBL/GenBank/DDBJ whole genome shotgun (WGS) entry which is preliminary data.</text>
</comment>
<dbReference type="EMBL" id="JFHN01000044">
    <property type="protein sequence ID" value="EXU75797.1"/>
    <property type="molecule type" value="Genomic_DNA"/>
</dbReference>
<keyword evidence="2" id="KW-1185">Reference proteome</keyword>
<name>A0A014PXY6_9GAMM</name>
<evidence type="ECO:0000313" key="1">
    <source>
        <dbReference type="EMBL" id="EXU75797.1"/>
    </source>
</evidence>
<protein>
    <submittedName>
        <fullName evidence="1">Uncharacterized protein</fullName>
    </submittedName>
</protein>
<dbReference type="OrthoDB" id="6539751at2"/>
<reference evidence="1 2" key="1">
    <citation type="submission" date="2014-02" db="EMBL/GenBank/DDBJ databases">
        <title>Draft genome of Erwinia mallotivora strain BT-MARDI, a papaya dieback pathogen.</title>
        <authorList>
            <person name="Redzuan R."/>
            <person name="Abu Bakar N."/>
            <person name="Badrun R."/>
            <person name="Mohd Raih M.F."/>
            <person name="Rozano L."/>
            <person name="Mat Amin N."/>
        </authorList>
    </citation>
    <scope>NUCLEOTIDE SEQUENCE [LARGE SCALE GENOMIC DNA]</scope>
    <source>
        <strain evidence="1 2">BT-MARDI</strain>
    </source>
</reference>
<dbReference type="STRING" id="69222.BG55_09245"/>
<dbReference type="PATRIC" id="fig|69222.5.peg.1907"/>
<organism evidence="1 2">
    <name type="scientific">Erwinia mallotivora</name>
    <dbReference type="NCBI Taxonomy" id="69222"/>
    <lineage>
        <taxon>Bacteria</taxon>
        <taxon>Pseudomonadati</taxon>
        <taxon>Pseudomonadota</taxon>
        <taxon>Gammaproteobacteria</taxon>
        <taxon>Enterobacterales</taxon>
        <taxon>Erwiniaceae</taxon>
        <taxon>Erwinia</taxon>
    </lineage>
</organism>
<accession>A0A014PXY6</accession>